<dbReference type="Gene3D" id="2.10.70.10">
    <property type="entry name" value="Complement Module, domain 1"/>
    <property type="match status" value="4"/>
</dbReference>
<keyword evidence="10" id="KW-0677">Repeat</keyword>
<dbReference type="CDD" id="cd03592">
    <property type="entry name" value="CLECT_selectins_like"/>
    <property type="match status" value="1"/>
</dbReference>
<dbReference type="InterPro" id="IPR002396">
    <property type="entry name" value="Selectin_superfamily"/>
</dbReference>
<keyword evidence="6" id="KW-0812">Transmembrane</keyword>
<dbReference type="CDD" id="cd00054">
    <property type="entry name" value="EGF_CA"/>
    <property type="match status" value="1"/>
</dbReference>
<evidence type="ECO:0000256" key="18">
    <source>
        <dbReference type="ARBA" id="ARBA00044221"/>
    </source>
</evidence>
<reference evidence="30" key="1">
    <citation type="submission" date="2025-08" db="UniProtKB">
        <authorList>
            <consortium name="Ensembl"/>
        </authorList>
    </citation>
    <scope>IDENTIFICATION</scope>
</reference>
<evidence type="ECO:0000256" key="21">
    <source>
        <dbReference type="ARBA" id="ARBA00044355"/>
    </source>
</evidence>
<evidence type="ECO:0000256" key="4">
    <source>
        <dbReference type="ARBA" id="ARBA00022536"/>
    </source>
</evidence>
<dbReference type="PANTHER" id="PTHR19325">
    <property type="entry name" value="COMPLEMENT COMPONENT-RELATED SUSHI DOMAIN-CONTAINING"/>
    <property type="match status" value="1"/>
</dbReference>
<protein>
    <recommendedName>
        <fullName evidence="17">p-selectin</fullName>
    </recommendedName>
    <alternativeName>
        <fullName evidence="18">CD62 antigen-like family member P</fullName>
    </alternativeName>
    <alternativeName>
        <fullName evidence="20">Granule membrane protein 140</fullName>
    </alternativeName>
    <alternativeName>
        <fullName evidence="21">Leukocyte-endothelial cell adhesion molecule 3</fullName>
    </alternativeName>
    <alternativeName>
        <fullName evidence="19">Platelet activation dependent granule-external membrane protein</fullName>
    </alternativeName>
</protein>
<dbReference type="GO" id="GO:0005886">
    <property type="term" value="C:plasma membrane"/>
    <property type="evidence" value="ECO:0007669"/>
    <property type="project" value="UniProtKB-SubCell"/>
</dbReference>
<dbReference type="SUPFAM" id="SSF57196">
    <property type="entry name" value="EGF/Laminin"/>
    <property type="match status" value="1"/>
</dbReference>
<evidence type="ECO:0000256" key="5">
    <source>
        <dbReference type="ARBA" id="ARBA00022659"/>
    </source>
</evidence>
<evidence type="ECO:0000256" key="16">
    <source>
        <dbReference type="ARBA" id="ARBA00023180"/>
    </source>
</evidence>
<evidence type="ECO:0000256" key="10">
    <source>
        <dbReference type="ARBA" id="ARBA00022737"/>
    </source>
</evidence>
<comment type="similarity">
    <text evidence="2">Belongs to the selectin/LECAM family.</text>
</comment>
<evidence type="ECO:0000256" key="26">
    <source>
        <dbReference type="SAM" id="SignalP"/>
    </source>
</evidence>
<feature type="signal peptide" evidence="26">
    <location>
        <begin position="1"/>
        <end position="20"/>
    </location>
</feature>
<evidence type="ECO:0000313" key="31">
    <source>
        <dbReference type="Proteomes" id="UP000694428"/>
    </source>
</evidence>
<evidence type="ECO:0000256" key="13">
    <source>
        <dbReference type="ARBA" id="ARBA00022989"/>
    </source>
</evidence>
<comment type="function">
    <text evidence="22">Ca(2+)-dependent receptor for myeloid cells that binds to carbohydrates on neutrophils and monocytes. Mediates the interaction of activated endothelial cells or platelets with leukocytes. The ligand recognized is sialyl-Lewis X. Mediates rapid rolling of leukocyte rolling over vascular surfaces during the initial steps in inflammation through interaction with SELPLG. Mediates cell-cell interactions and cell adhesion via the interaction with integrin alpha-IIb/beta3 (ITGA2B:ITGB3) and integrin alpha-V/beta-3 (ITGAV:ITGB3).</text>
</comment>
<keyword evidence="9" id="KW-0430">Lectin</keyword>
<dbReference type="PROSITE" id="PS00022">
    <property type="entry name" value="EGF_1"/>
    <property type="match status" value="1"/>
</dbReference>
<feature type="disulfide bond" evidence="25">
    <location>
        <begin position="463"/>
        <end position="490"/>
    </location>
</feature>
<sequence>SGCWWLLALVPVGAWTYNYSEEDYEWDEARRYCQMFFTDLVAIQNKEEIEYLNRTLPYHSKYYWIGIRKLGGIWTWVGTKKALTKEAANWATGEPNNRKFNQDCVEIYIKRSSEAGKWNDEPCTRKKKKALCYKVSCQPLLCGLHGDCLEVIQSYKCECHPGFEGDNCENAVQCPILEPRGAYMNCSHPFGDFRYNSTCTFWCPEGFERQGADELQCLDERQWSAETPMCIGRDCHGLGLWSVALMLSITPTVGSALPIGFTPTPSTGSGCGRAGHALGTTGTWERWWCTAEGAWSEPSLTCSLAAVTCPELRAPEHGELNCSHIHENFTFGSTCDFSCQPGFELMGLQSHECMATGRWTGDIPRCKAVTCPILSAPEHGELNCSHLHGNFTFGSTCDFSCQPGFELMGSQSRECTAMGTWSKDTPRCKAVSCPVLDVPSHGHLSCSHLHGNFTFNSTCTFSCKEGFIQMGAEMLRCAATGNWTRRPPVCEGMVGLHFPASYNGMGLRDKFVSVYQILLLPLKPFTKKIQLFLFYLHSLWTLQHCSQRRRRSS</sequence>
<feature type="domain" description="Sushi" evidence="29">
    <location>
        <begin position="172"/>
        <end position="232"/>
    </location>
</feature>
<feature type="disulfide bond" evidence="25">
    <location>
        <begin position="174"/>
        <end position="217"/>
    </location>
</feature>
<evidence type="ECO:0000313" key="30">
    <source>
        <dbReference type="Ensembl" id="ENSPSTP00000025579.1"/>
    </source>
</evidence>
<evidence type="ECO:0000259" key="29">
    <source>
        <dbReference type="PROSITE" id="PS50923"/>
    </source>
</evidence>
<keyword evidence="11" id="KW-0106">Calcium</keyword>
<keyword evidence="15 24" id="KW-1015">Disulfide bond</keyword>
<comment type="subcellular location">
    <subcellularLocation>
        <location evidence="1">Cell membrane</location>
        <topology evidence="1">Single-pass type I membrane protein</topology>
    </subcellularLocation>
</comment>
<evidence type="ECO:0000256" key="9">
    <source>
        <dbReference type="ARBA" id="ARBA00022734"/>
    </source>
</evidence>
<dbReference type="Pfam" id="PF00084">
    <property type="entry name" value="Sushi"/>
    <property type="match status" value="4"/>
</dbReference>
<accession>A0A8C9G4E4</accession>
<reference evidence="30" key="2">
    <citation type="submission" date="2025-09" db="UniProtKB">
        <authorList>
            <consortium name="Ensembl"/>
        </authorList>
    </citation>
    <scope>IDENTIFICATION</scope>
</reference>
<dbReference type="Pfam" id="PF00059">
    <property type="entry name" value="Lectin_C"/>
    <property type="match status" value="1"/>
</dbReference>
<dbReference type="InterPro" id="IPR035976">
    <property type="entry name" value="Sushi/SCR/CCP_sf"/>
</dbReference>
<keyword evidence="12" id="KW-0130">Cell adhesion</keyword>
<evidence type="ECO:0000256" key="2">
    <source>
        <dbReference type="ARBA" id="ARBA00007360"/>
    </source>
</evidence>
<evidence type="ECO:0000256" key="8">
    <source>
        <dbReference type="ARBA" id="ARBA00022729"/>
    </source>
</evidence>
<feature type="domain" description="Sushi" evidence="29">
    <location>
        <begin position="431"/>
        <end position="492"/>
    </location>
</feature>
<dbReference type="PROSITE" id="PS50041">
    <property type="entry name" value="C_TYPE_LECTIN_2"/>
    <property type="match status" value="1"/>
</dbReference>
<dbReference type="GO" id="GO:0007155">
    <property type="term" value="P:cell adhesion"/>
    <property type="evidence" value="ECO:0007669"/>
    <property type="project" value="UniProtKB-KW"/>
</dbReference>
<dbReference type="InterPro" id="IPR050350">
    <property type="entry name" value="Compl-Cell_Adhes-Reg"/>
</dbReference>
<dbReference type="InterPro" id="IPR016186">
    <property type="entry name" value="C-type_lectin-like/link_sf"/>
</dbReference>
<feature type="domain" description="Sushi" evidence="29">
    <location>
        <begin position="307"/>
        <end position="368"/>
    </location>
</feature>
<feature type="domain" description="C-type lectin" evidence="28">
    <location>
        <begin position="12"/>
        <end position="127"/>
    </location>
</feature>
<dbReference type="InterPro" id="IPR000436">
    <property type="entry name" value="Sushi_SCR_CCP_dom"/>
</dbReference>
<keyword evidence="8 26" id="KW-0732">Signal</keyword>
<dbReference type="InterPro" id="IPR018378">
    <property type="entry name" value="C-type_lectin_CS"/>
</dbReference>
<keyword evidence="16" id="KW-0325">Glycoprotein</keyword>
<dbReference type="PANTHER" id="PTHR19325:SF484">
    <property type="entry name" value="P-SELECTIN"/>
    <property type="match status" value="1"/>
</dbReference>
<dbReference type="InterPro" id="IPR016187">
    <property type="entry name" value="CTDL_fold"/>
</dbReference>
<evidence type="ECO:0000256" key="7">
    <source>
        <dbReference type="ARBA" id="ARBA00022723"/>
    </source>
</evidence>
<dbReference type="Ensembl" id="ENSPSTT00000026905.1">
    <property type="protein sequence ID" value="ENSPSTP00000025579.1"/>
    <property type="gene ID" value="ENSPSTG00000018810.1"/>
</dbReference>
<evidence type="ECO:0000256" key="15">
    <source>
        <dbReference type="ARBA" id="ARBA00023157"/>
    </source>
</evidence>
<evidence type="ECO:0000256" key="6">
    <source>
        <dbReference type="ARBA" id="ARBA00022692"/>
    </source>
</evidence>
<dbReference type="CDD" id="cd00033">
    <property type="entry name" value="CCP"/>
    <property type="match status" value="4"/>
</dbReference>
<keyword evidence="14" id="KW-0472">Membrane</keyword>
<organism evidence="30 31">
    <name type="scientific">Pavo cristatus</name>
    <name type="common">Indian peafowl</name>
    <name type="synonym">Blue peafowl</name>
    <dbReference type="NCBI Taxonomy" id="9049"/>
    <lineage>
        <taxon>Eukaryota</taxon>
        <taxon>Metazoa</taxon>
        <taxon>Chordata</taxon>
        <taxon>Craniata</taxon>
        <taxon>Vertebrata</taxon>
        <taxon>Euteleostomi</taxon>
        <taxon>Archelosauria</taxon>
        <taxon>Archosauria</taxon>
        <taxon>Dinosauria</taxon>
        <taxon>Saurischia</taxon>
        <taxon>Theropoda</taxon>
        <taxon>Coelurosauria</taxon>
        <taxon>Aves</taxon>
        <taxon>Neognathae</taxon>
        <taxon>Galloanserae</taxon>
        <taxon>Galliformes</taxon>
        <taxon>Phasianidae</taxon>
        <taxon>Phasianinae</taxon>
        <taxon>Pavo</taxon>
    </lineage>
</organism>
<dbReference type="GO" id="GO:0046872">
    <property type="term" value="F:metal ion binding"/>
    <property type="evidence" value="ECO:0007669"/>
    <property type="project" value="UniProtKB-KW"/>
</dbReference>
<evidence type="ECO:0000256" key="17">
    <source>
        <dbReference type="ARBA" id="ARBA00044174"/>
    </source>
</evidence>
<dbReference type="PROSITE" id="PS00615">
    <property type="entry name" value="C_TYPE_LECTIN_1"/>
    <property type="match status" value="1"/>
</dbReference>
<evidence type="ECO:0000256" key="19">
    <source>
        <dbReference type="ARBA" id="ARBA00044292"/>
    </source>
</evidence>
<proteinExistence type="inferred from homology"/>
<evidence type="ECO:0000256" key="25">
    <source>
        <dbReference type="PROSITE-ProRule" id="PRU00302"/>
    </source>
</evidence>
<keyword evidence="7" id="KW-0479">Metal-binding</keyword>
<feature type="domain" description="EGF-like" evidence="27">
    <location>
        <begin position="133"/>
        <end position="169"/>
    </location>
</feature>
<evidence type="ECO:0000256" key="24">
    <source>
        <dbReference type="PROSITE-ProRule" id="PRU00076"/>
    </source>
</evidence>
<dbReference type="Gene3D" id="3.10.100.10">
    <property type="entry name" value="Mannose-Binding Protein A, subunit A"/>
    <property type="match status" value="1"/>
</dbReference>
<comment type="subunit">
    <text evidence="23">Interacts with SNX17. Interacts with SELPLG/PSGL1 and PODXL2 and mediates neutrophil adhesion and leukocyte rolling. This interaction requires the sialyl-Lewis X epitope of SELPLG and PODXL2, and specific tyrosine sulfation on SELPLG. Interacts (via C-type lectin domain) with alpha-IIb/beta3 integrin ITGA2B:ITGB3 and alpha-V/beta-3 integrin ITGAV:ITGB3. Interacts with alpha5/beta1 integrin ITGA5:ITGB1 and alpha4/beta1 integrin ITGA4:ITGB.</text>
</comment>
<keyword evidence="4 24" id="KW-0245">EGF-like domain</keyword>
<dbReference type="InterPro" id="IPR001304">
    <property type="entry name" value="C-type_lectin-like"/>
</dbReference>
<dbReference type="FunFam" id="3.10.100.10:FF:000007">
    <property type="entry name" value="L-selectin"/>
    <property type="match status" value="1"/>
</dbReference>
<evidence type="ECO:0000256" key="1">
    <source>
        <dbReference type="ARBA" id="ARBA00004251"/>
    </source>
</evidence>
<evidence type="ECO:0000256" key="11">
    <source>
        <dbReference type="ARBA" id="ARBA00022837"/>
    </source>
</evidence>
<dbReference type="Proteomes" id="UP000694428">
    <property type="component" value="Unplaced"/>
</dbReference>
<feature type="disulfide bond" evidence="25">
    <location>
        <begin position="401"/>
        <end position="428"/>
    </location>
</feature>
<dbReference type="PROSITE" id="PS50923">
    <property type="entry name" value="SUSHI"/>
    <property type="match status" value="4"/>
</dbReference>
<evidence type="ECO:0000259" key="27">
    <source>
        <dbReference type="PROSITE" id="PS50026"/>
    </source>
</evidence>
<dbReference type="PROSITE" id="PS50026">
    <property type="entry name" value="EGF_3"/>
    <property type="match status" value="1"/>
</dbReference>
<evidence type="ECO:0000256" key="22">
    <source>
        <dbReference type="ARBA" id="ARBA00045502"/>
    </source>
</evidence>
<evidence type="ECO:0000259" key="28">
    <source>
        <dbReference type="PROSITE" id="PS50041"/>
    </source>
</evidence>
<dbReference type="InterPro" id="IPR033991">
    <property type="entry name" value="Selectin_CTLD"/>
</dbReference>
<dbReference type="FunFam" id="2.10.70.10:FF:000001">
    <property type="entry name" value="Selectin P"/>
    <property type="match status" value="4"/>
</dbReference>
<dbReference type="AlphaFoldDB" id="A0A8C9G4E4"/>
<dbReference type="InterPro" id="IPR000742">
    <property type="entry name" value="EGF"/>
</dbReference>
<feature type="domain" description="Sushi" evidence="29">
    <location>
        <begin position="369"/>
        <end position="430"/>
    </location>
</feature>
<keyword evidence="5 25" id="KW-0768">Sushi</keyword>
<name>A0A8C9G4E4_PAVCR</name>
<feature type="chain" id="PRO_5033988013" description="p-selectin" evidence="26">
    <location>
        <begin position="21"/>
        <end position="553"/>
    </location>
</feature>
<evidence type="ECO:0000256" key="23">
    <source>
        <dbReference type="ARBA" id="ARBA00046840"/>
    </source>
</evidence>
<dbReference type="SUPFAM" id="SSF57535">
    <property type="entry name" value="Complement control module/SCR domain"/>
    <property type="match status" value="4"/>
</dbReference>
<evidence type="ECO:0000256" key="3">
    <source>
        <dbReference type="ARBA" id="ARBA00022475"/>
    </source>
</evidence>
<dbReference type="PROSITE" id="PS01186">
    <property type="entry name" value="EGF_2"/>
    <property type="match status" value="1"/>
</dbReference>
<evidence type="ECO:0000256" key="14">
    <source>
        <dbReference type="ARBA" id="ARBA00023136"/>
    </source>
</evidence>
<keyword evidence="31" id="KW-1185">Reference proteome</keyword>
<comment type="caution">
    <text evidence="24">Lacks conserved residue(s) required for the propagation of feature annotation.</text>
</comment>
<dbReference type="GO" id="GO:0030246">
    <property type="term" value="F:carbohydrate binding"/>
    <property type="evidence" value="ECO:0007669"/>
    <property type="project" value="UniProtKB-KW"/>
</dbReference>
<dbReference type="SMART" id="SM00032">
    <property type="entry name" value="CCP"/>
    <property type="match status" value="4"/>
</dbReference>
<feature type="disulfide bond" evidence="25">
    <location>
        <begin position="203"/>
        <end position="230"/>
    </location>
</feature>
<keyword evidence="3" id="KW-1003">Cell membrane</keyword>
<dbReference type="SMART" id="SM00181">
    <property type="entry name" value="EGF"/>
    <property type="match status" value="1"/>
</dbReference>
<evidence type="ECO:0000256" key="20">
    <source>
        <dbReference type="ARBA" id="ARBA00044337"/>
    </source>
</evidence>
<dbReference type="PRINTS" id="PR00343">
    <property type="entry name" value="SELECTIN"/>
</dbReference>
<dbReference type="SMART" id="SM00034">
    <property type="entry name" value="CLECT"/>
    <property type="match status" value="1"/>
</dbReference>
<dbReference type="SUPFAM" id="SSF56436">
    <property type="entry name" value="C-type lectin-like"/>
    <property type="match status" value="1"/>
</dbReference>
<feature type="disulfide bond" evidence="24">
    <location>
        <begin position="159"/>
        <end position="168"/>
    </location>
</feature>
<feature type="disulfide bond" evidence="25">
    <location>
        <begin position="339"/>
        <end position="366"/>
    </location>
</feature>
<evidence type="ECO:0000256" key="12">
    <source>
        <dbReference type="ARBA" id="ARBA00022889"/>
    </source>
</evidence>
<keyword evidence="13" id="KW-1133">Transmembrane helix</keyword>